<sequence length="274" mass="31575">MNKLHKKVLFISILLIVNILILISCNSKDIYDEESLYYTTNINHENAKVLLIEDIKNNNDDNLTNEINLYKVIKNVSNFSIYNILITYEEINNNNDISAKSQVFLDLTLNPNESSEISFFNDDKVKKINIVSYEYYTLDKEVKVNLKDNTVDINKSNLNLKDSKEYEVLTTSEIYKVKNSNEIDTYELDIKNTSRKQLGNITVKIGQLDKDGKYIMIDNISSYNILKPSENIKMEIKALDNTKSIELLGYSYDDVKEKANINIDLKLHKASISG</sequence>
<comment type="caution">
    <text evidence="1">The sequence shown here is derived from an EMBL/GenBank/DDBJ whole genome shotgun (WGS) entry which is preliminary data.</text>
</comment>
<evidence type="ECO:0000313" key="2">
    <source>
        <dbReference type="Proteomes" id="UP000776700"/>
    </source>
</evidence>
<organism evidence="1 2">
    <name type="scientific">Romboutsia timonensis</name>
    <dbReference type="NCBI Taxonomy" id="1776391"/>
    <lineage>
        <taxon>Bacteria</taxon>
        <taxon>Bacillati</taxon>
        <taxon>Bacillota</taxon>
        <taxon>Clostridia</taxon>
        <taxon>Peptostreptococcales</taxon>
        <taxon>Peptostreptococcaceae</taxon>
        <taxon>Romboutsia</taxon>
    </lineage>
</organism>
<protein>
    <recommendedName>
        <fullName evidence="3">Lipoprotein</fullName>
    </recommendedName>
</protein>
<accession>A0A921T0A9</accession>
<dbReference type="Proteomes" id="UP000776700">
    <property type="component" value="Unassembled WGS sequence"/>
</dbReference>
<reference evidence="1" key="1">
    <citation type="journal article" date="2021" name="PeerJ">
        <title>Extensive microbial diversity within the chicken gut microbiome revealed by metagenomics and culture.</title>
        <authorList>
            <person name="Gilroy R."/>
            <person name="Ravi A."/>
            <person name="Getino M."/>
            <person name="Pursley I."/>
            <person name="Horton D.L."/>
            <person name="Alikhan N.F."/>
            <person name="Baker D."/>
            <person name="Gharbi K."/>
            <person name="Hall N."/>
            <person name="Watson M."/>
            <person name="Adriaenssens E.M."/>
            <person name="Foster-Nyarko E."/>
            <person name="Jarju S."/>
            <person name="Secka A."/>
            <person name="Antonio M."/>
            <person name="Oren A."/>
            <person name="Chaudhuri R.R."/>
            <person name="La Ragione R."/>
            <person name="Hildebrand F."/>
            <person name="Pallen M.J."/>
        </authorList>
    </citation>
    <scope>NUCLEOTIDE SEQUENCE</scope>
    <source>
        <strain evidence="1">1277</strain>
    </source>
</reference>
<gene>
    <name evidence="1" type="ORF">K8V90_09395</name>
</gene>
<evidence type="ECO:0000313" key="1">
    <source>
        <dbReference type="EMBL" id="HJG97302.1"/>
    </source>
</evidence>
<evidence type="ECO:0008006" key="3">
    <source>
        <dbReference type="Google" id="ProtNLM"/>
    </source>
</evidence>
<proteinExistence type="predicted"/>
<dbReference type="EMBL" id="DYUB01000296">
    <property type="protein sequence ID" value="HJG97302.1"/>
    <property type="molecule type" value="Genomic_DNA"/>
</dbReference>
<name>A0A921T0A9_9FIRM</name>
<dbReference type="AlphaFoldDB" id="A0A921T0A9"/>
<reference evidence="1" key="2">
    <citation type="submission" date="2021-09" db="EMBL/GenBank/DDBJ databases">
        <authorList>
            <person name="Gilroy R."/>
        </authorList>
    </citation>
    <scope>NUCLEOTIDE SEQUENCE</scope>
    <source>
        <strain evidence="1">1277</strain>
    </source>
</reference>
<dbReference type="PROSITE" id="PS51257">
    <property type="entry name" value="PROKAR_LIPOPROTEIN"/>
    <property type="match status" value="1"/>
</dbReference>